<organism evidence="2 3">
    <name type="scientific">Hymenobacter daecheongensis DSM 21074</name>
    <dbReference type="NCBI Taxonomy" id="1121955"/>
    <lineage>
        <taxon>Bacteria</taxon>
        <taxon>Pseudomonadati</taxon>
        <taxon>Bacteroidota</taxon>
        <taxon>Cytophagia</taxon>
        <taxon>Cytophagales</taxon>
        <taxon>Hymenobacteraceae</taxon>
        <taxon>Hymenobacter</taxon>
    </lineage>
</organism>
<keyword evidence="2" id="KW-0540">Nuclease</keyword>
<dbReference type="AlphaFoldDB" id="A0A1M6J3V1"/>
<dbReference type="OrthoDB" id="67788at2"/>
<keyword evidence="2" id="KW-0255">Endonuclease</keyword>
<keyword evidence="2" id="KW-0378">Hydrolase</keyword>
<dbReference type="Proteomes" id="UP000184418">
    <property type="component" value="Unassembled WGS sequence"/>
</dbReference>
<dbReference type="RefSeq" id="WP_073110823.1">
    <property type="nucleotide sequence ID" value="NZ_FQYN01000006.1"/>
</dbReference>
<reference evidence="2 3" key="1">
    <citation type="submission" date="2016-11" db="EMBL/GenBank/DDBJ databases">
        <authorList>
            <person name="Jaros S."/>
            <person name="Januszkiewicz K."/>
            <person name="Wedrychowicz H."/>
        </authorList>
    </citation>
    <scope>NUCLEOTIDE SEQUENCE [LARGE SCALE GENOMIC DNA]</scope>
    <source>
        <strain evidence="2 3">DSM 21074</strain>
    </source>
</reference>
<evidence type="ECO:0000313" key="2">
    <source>
        <dbReference type="EMBL" id="SHJ41385.1"/>
    </source>
</evidence>
<dbReference type="InterPro" id="IPR003615">
    <property type="entry name" value="HNH_nuc"/>
</dbReference>
<evidence type="ECO:0000313" key="3">
    <source>
        <dbReference type="Proteomes" id="UP000184418"/>
    </source>
</evidence>
<feature type="domain" description="HNH nuclease" evidence="1">
    <location>
        <begin position="149"/>
        <end position="199"/>
    </location>
</feature>
<dbReference type="EMBL" id="FQYN01000006">
    <property type="protein sequence ID" value="SHJ41385.1"/>
    <property type="molecule type" value="Genomic_DNA"/>
</dbReference>
<protein>
    <submittedName>
        <fullName evidence="2">Putative restriction endonuclease</fullName>
    </submittedName>
</protein>
<keyword evidence="3" id="KW-1185">Reference proteome</keyword>
<gene>
    <name evidence="2" type="ORF">SAMN02745146_3085</name>
</gene>
<proteinExistence type="predicted"/>
<dbReference type="GO" id="GO:0004519">
    <property type="term" value="F:endonuclease activity"/>
    <property type="evidence" value="ECO:0007669"/>
    <property type="project" value="UniProtKB-KW"/>
</dbReference>
<dbReference type="Pfam" id="PF13391">
    <property type="entry name" value="HNH_2"/>
    <property type="match status" value="1"/>
</dbReference>
<evidence type="ECO:0000259" key="1">
    <source>
        <dbReference type="Pfam" id="PF13391"/>
    </source>
</evidence>
<name>A0A1M6J3V1_9BACT</name>
<accession>A0A1M6J3V1</accession>
<sequence>MKPGQRLWTRDELLLAINLYCKLPFGRMHSRNPEIIALAGLINRTPDSVALKLINFASLDPSLNRAGMSNASELDQQVWNEFYADWSDRAYESEQLLAYKQNITLEEVAANYEPLPPVPAGRVKEQLVKVRVNQQFFRKTIMAAYDNTCCITGLHQPALLVAGHIKPWSEDEANRMNPRNGLALNALHDRAFELGLFTVRPDDYVIEVVPSVRAGSRSDAAAADALLGRFHGQMLRLPARKRFLPDPELLAWHRTKWLCVN</sequence>